<protein>
    <submittedName>
        <fullName evidence="1">Uncharacterized protein</fullName>
    </submittedName>
</protein>
<reference evidence="1" key="1">
    <citation type="journal article" date="2019" name="bioRxiv">
        <title>The Genome of the Zebra Mussel, Dreissena polymorpha: A Resource for Invasive Species Research.</title>
        <authorList>
            <person name="McCartney M.A."/>
            <person name="Auch B."/>
            <person name="Kono T."/>
            <person name="Mallez S."/>
            <person name="Zhang Y."/>
            <person name="Obille A."/>
            <person name="Becker A."/>
            <person name="Abrahante J.E."/>
            <person name="Garbe J."/>
            <person name="Badalamenti J.P."/>
            <person name="Herman A."/>
            <person name="Mangelson H."/>
            <person name="Liachko I."/>
            <person name="Sullivan S."/>
            <person name="Sone E.D."/>
            <person name="Koren S."/>
            <person name="Silverstein K.A.T."/>
            <person name="Beckman K.B."/>
            <person name="Gohl D.M."/>
        </authorList>
    </citation>
    <scope>NUCLEOTIDE SEQUENCE</scope>
    <source>
        <strain evidence="1">Duluth1</strain>
        <tissue evidence="1">Whole animal</tissue>
    </source>
</reference>
<comment type="caution">
    <text evidence="1">The sequence shown here is derived from an EMBL/GenBank/DDBJ whole genome shotgun (WGS) entry which is preliminary data.</text>
</comment>
<accession>A0A9D4E1N1</accession>
<dbReference type="Proteomes" id="UP000828390">
    <property type="component" value="Unassembled WGS sequence"/>
</dbReference>
<organism evidence="1 2">
    <name type="scientific">Dreissena polymorpha</name>
    <name type="common">Zebra mussel</name>
    <name type="synonym">Mytilus polymorpha</name>
    <dbReference type="NCBI Taxonomy" id="45954"/>
    <lineage>
        <taxon>Eukaryota</taxon>
        <taxon>Metazoa</taxon>
        <taxon>Spiralia</taxon>
        <taxon>Lophotrochozoa</taxon>
        <taxon>Mollusca</taxon>
        <taxon>Bivalvia</taxon>
        <taxon>Autobranchia</taxon>
        <taxon>Heteroconchia</taxon>
        <taxon>Euheterodonta</taxon>
        <taxon>Imparidentia</taxon>
        <taxon>Neoheterodontei</taxon>
        <taxon>Myida</taxon>
        <taxon>Dreissenoidea</taxon>
        <taxon>Dreissenidae</taxon>
        <taxon>Dreissena</taxon>
    </lineage>
</organism>
<keyword evidence="2" id="KW-1185">Reference proteome</keyword>
<evidence type="ECO:0000313" key="2">
    <source>
        <dbReference type="Proteomes" id="UP000828390"/>
    </source>
</evidence>
<evidence type="ECO:0000313" key="1">
    <source>
        <dbReference type="EMBL" id="KAH3770816.1"/>
    </source>
</evidence>
<sequence>MSNQSPEASATAQLTGVRILTQAAGNIMEGNIIHHICNSSRHTTILTLAIKAHHNVR</sequence>
<proteinExistence type="predicted"/>
<gene>
    <name evidence="1" type="ORF">DPMN_172111</name>
</gene>
<reference evidence="1" key="2">
    <citation type="submission" date="2020-11" db="EMBL/GenBank/DDBJ databases">
        <authorList>
            <person name="McCartney M.A."/>
            <person name="Auch B."/>
            <person name="Kono T."/>
            <person name="Mallez S."/>
            <person name="Becker A."/>
            <person name="Gohl D.M."/>
            <person name="Silverstein K.A.T."/>
            <person name="Koren S."/>
            <person name="Bechman K.B."/>
            <person name="Herman A."/>
            <person name="Abrahante J.E."/>
            <person name="Garbe J."/>
        </authorList>
    </citation>
    <scope>NUCLEOTIDE SEQUENCE</scope>
    <source>
        <strain evidence="1">Duluth1</strain>
        <tissue evidence="1">Whole animal</tissue>
    </source>
</reference>
<name>A0A9D4E1N1_DREPO</name>
<dbReference type="AlphaFoldDB" id="A0A9D4E1N1"/>
<dbReference type="EMBL" id="JAIWYP010000009">
    <property type="protein sequence ID" value="KAH3770816.1"/>
    <property type="molecule type" value="Genomic_DNA"/>
</dbReference>